<keyword evidence="2" id="KW-0645">Protease</keyword>
<dbReference type="GO" id="GO:0006508">
    <property type="term" value="P:proteolysis"/>
    <property type="evidence" value="ECO:0007669"/>
    <property type="project" value="UniProtKB-KW"/>
</dbReference>
<dbReference type="Gene3D" id="2.40.70.10">
    <property type="entry name" value="Acid Proteases"/>
    <property type="match status" value="1"/>
</dbReference>
<reference evidence="2 3" key="1">
    <citation type="submission" date="2021-05" db="EMBL/GenBank/DDBJ databases">
        <title>Mycobacterium acidophilum sp. nov., an extremely acid-tolerant member of the genus Mycobacterium.</title>
        <authorList>
            <person name="Xia J."/>
        </authorList>
    </citation>
    <scope>NUCLEOTIDE SEQUENCE [LARGE SCALE GENOMIC DNA]</scope>
    <source>
        <strain evidence="2 3">M1</strain>
    </source>
</reference>
<dbReference type="InterPro" id="IPR021109">
    <property type="entry name" value="Peptidase_aspartic_dom_sf"/>
</dbReference>
<comment type="caution">
    <text evidence="2">The sequence shown here is derived from an EMBL/GenBank/DDBJ whole genome shotgun (WGS) entry which is preliminary data.</text>
</comment>
<name>A0ABS5RE10_9MYCO</name>
<feature type="domain" description="PE cleavage protein A C-terminal" evidence="1">
    <location>
        <begin position="127"/>
        <end position="397"/>
    </location>
</feature>
<dbReference type="NCBIfam" id="NF038019">
    <property type="entry name" value="PE_process_PecA"/>
    <property type="match status" value="1"/>
</dbReference>
<keyword evidence="3" id="KW-1185">Reference proteome</keyword>
<dbReference type="InterPro" id="IPR048054">
    <property type="entry name" value="PecA_C"/>
</dbReference>
<proteinExistence type="predicted"/>
<dbReference type="InterPro" id="IPR006311">
    <property type="entry name" value="TAT_signal"/>
</dbReference>
<keyword evidence="2" id="KW-0378">Hydrolase</keyword>
<dbReference type="PROSITE" id="PS51318">
    <property type="entry name" value="TAT"/>
    <property type="match status" value="1"/>
</dbReference>
<protein>
    <submittedName>
        <fullName evidence="2">PecA family PE domain-processing aspartic protease</fullName>
    </submittedName>
</protein>
<organism evidence="2 3">
    <name type="scientific">Mycolicibacter acidiphilus</name>
    <dbReference type="NCBI Taxonomy" id="2835306"/>
    <lineage>
        <taxon>Bacteria</taxon>
        <taxon>Bacillati</taxon>
        <taxon>Actinomycetota</taxon>
        <taxon>Actinomycetes</taxon>
        <taxon>Mycobacteriales</taxon>
        <taxon>Mycobacteriaceae</taxon>
        <taxon>Mycolicibacter</taxon>
    </lineage>
</organism>
<evidence type="ECO:0000313" key="3">
    <source>
        <dbReference type="Proteomes" id="UP001519535"/>
    </source>
</evidence>
<dbReference type="Pfam" id="PF20729">
    <property type="entry name" value="PE-PGRS_C"/>
    <property type="match status" value="1"/>
</dbReference>
<gene>
    <name evidence="2" type="ORF">KIH27_02880</name>
</gene>
<dbReference type="EMBL" id="JAHCLR010000003">
    <property type="protein sequence ID" value="MBS9532528.1"/>
    <property type="molecule type" value="Genomic_DNA"/>
</dbReference>
<accession>A0ABS5RE10</accession>
<dbReference type="RefSeq" id="WP_214091406.1">
    <property type="nucleotide sequence ID" value="NZ_JAHCLR010000003.1"/>
</dbReference>
<evidence type="ECO:0000313" key="2">
    <source>
        <dbReference type="EMBL" id="MBS9532528.1"/>
    </source>
</evidence>
<dbReference type="GO" id="GO:0008233">
    <property type="term" value="F:peptidase activity"/>
    <property type="evidence" value="ECO:0007669"/>
    <property type="project" value="UniProtKB-KW"/>
</dbReference>
<evidence type="ECO:0000259" key="1">
    <source>
        <dbReference type="Pfam" id="PF20729"/>
    </source>
</evidence>
<dbReference type="Proteomes" id="UP001519535">
    <property type="component" value="Unassembled WGS sequence"/>
</dbReference>
<sequence>MSRRRVVGAVGAVGAFLAIGVVPLAPAANADWDDWLQPIADLFSGADTAGSALALTPSDASFDDFYQDYIVAPFQSLEHDLGWLNGTSTADISGSAAAGGSTNLGPDQIPLTVNPSYVSADGATKLGGEPVINVNVGGGHDTNVLVDTGSNGLVIPWQDYGWQGAGMPTNFGVGSFAGGVGYVYMTVPTTVEFGHNVDLTATDTDVNVVLFSFPTTLQQMFAGHWTIGSMLGPADATGILGIGPNASGPMDHNPIQDLPGDLGKGVLIDQANGTMTFGADPLTGGVTIAGAPITPLWVSFDGGQTAHQVTGIMDSGGVFGTIPQNLTEGKVGDILASGQQVTVYNGDPTKGGTELYDYTVNSTGTNSPVIGQMGSYMNTGNWLFQQNQVYVSMAGNGSMHIVPNETVTP</sequence>